<keyword evidence="4" id="KW-1185">Reference proteome</keyword>
<dbReference type="PANTHER" id="PTHR11941:SF54">
    <property type="entry name" value="ENOYL-COA HYDRATASE, MITOCHONDRIAL"/>
    <property type="match status" value="1"/>
</dbReference>
<evidence type="ECO:0000256" key="1">
    <source>
        <dbReference type="ARBA" id="ARBA00005254"/>
    </source>
</evidence>
<evidence type="ECO:0000313" key="3">
    <source>
        <dbReference type="EMBL" id="GAA4777486.1"/>
    </source>
</evidence>
<sequence length="249" mass="25957">MGSIGLEITDGVALLTVDAPEVRNGLTPAMGRELAAACDAVDADRSVGAAVVRGAAGTFCSGADRRTWNPGADQAEDTAFRDTGAVYGAFRRVGTLAVPTVAAVRGAAVGAGINLMLATDLRVVARDARLIAGFLRIGLHPGGGFFTIAARTAGREAASALGLFGEEIDGARAAELGLAWRAVDDAEVEDTALALAAVPARDPDLAREAVRSFRTETGPPGLPWDAAVEFERATQMWSQRRRADREENR</sequence>
<reference evidence="4" key="1">
    <citation type="journal article" date="2019" name="Int. J. Syst. Evol. Microbiol.">
        <title>The Global Catalogue of Microorganisms (GCM) 10K type strain sequencing project: providing services to taxonomists for standard genome sequencing and annotation.</title>
        <authorList>
            <consortium name="The Broad Institute Genomics Platform"/>
            <consortium name="The Broad Institute Genome Sequencing Center for Infectious Disease"/>
            <person name="Wu L."/>
            <person name="Ma J."/>
        </authorList>
    </citation>
    <scope>NUCLEOTIDE SEQUENCE [LARGE SCALE GENOMIC DNA]</scope>
    <source>
        <strain evidence="4">JCM 17979</strain>
    </source>
</reference>
<proteinExistence type="inferred from homology"/>
<dbReference type="PROSITE" id="PS00166">
    <property type="entry name" value="ENOYL_COA_HYDRATASE"/>
    <property type="match status" value="1"/>
</dbReference>
<dbReference type="SUPFAM" id="SSF52096">
    <property type="entry name" value="ClpP/crotonase"/>
    <property type="match status" value="1"/>
</dbReference>
<protein>
    <submittedName>
        <fullName evidence="3">Enoyl-CoA hydratase</fullName>
    </submittedName>
</protein>
<dbReference type="CDD" id="cd06558">
    <property type="entry name" value="crotonase-like"/>
    <property type="match status" value="1"/>
</dbReference>
<name>A0ABP9AAZ4_9PSEU</name>
<evidence type="ECO:0000313" key="4">
    <source>
        <dbReference type="Proteomes" id="UP001500928"/>
    </source>
</evidence>
<dbReference type="InterPro" id="IPR029045">
    <property type="entry name" value="ClpP/crotonase-like_dom_sf"/>
</dbReference>
<dbReference type="RefSeq" id="WP_345411115.1">
    <property type="nucleotide sequence ID" value="NZ_BAABHO010000004.1"/>
</dbReference>
<dbReference type="EMBL" id="BAABHO010000004">
    <property type="protein sequence ID" value="GAA4777486.1"/>
    <property type="molecule type" value="Genomic_DNA"/>
</dbReference>
<comment type="caution">
    <text evidence="3">The sequence shown here is derived from an EMBL/GenBank/DDBJ whole genome shotgun (WGS) entry which is preliminary data.</text>
</comment>
<dbReference type="Proteomes" id="UP001500928">
    <property type="component" value="Unassembled WGS sequence"/>
</dbReference>
<gene>
    <name evidence="3" type="ORF">GCM10023200_07930</name>
</gene>
<dbReference type="Gene3D" id="3.90.226.10">
    <property type="entry name" value="2-enoyl-CoA Hydratase, Chain A, domain 1"/>
    <property type="match status" value="1"/>
</dbReference>
<evidence type="ECO:0000256" key="2">
    <source>
        <dbReference type="RuleBase" id="RU003707"/>
    </source>
</evidence>
<comment type="similarity">
    <text evidence="1 2">Belongs to the enoyl-CoA hydratase/isomerase family.</text>
</comment>
<accession>A0ABP9AAZ4</accession>
<dbReference type="PANTHER" id="PTHR11941">
    <property type="entry name" value="ENOYL-COA HYDRATASE-RELATED"/>
    <property type="match status" value="1"/>
</dbReference>
<dbReference type="InterPro" id="IPR001753">
    <property type="entry name" value="Enoyl-CoA_hydra/iso"/>
</dbReference>
<dbReference type="InterPro" id="IPR018376">
    <property type="entry name" value="Enoyl-CoA_hyd/isom_CS"/>
</dbReference>
<dbReference type="Pfam" id="PF00378">
    <property type="entry name" value="ECH_1"/>
    <property type="match status" value="1"/>
</dbReference>
<organism evidence="3 4">
    <name type="scientific">Actinomycetospora chlora</name>
    <dbReference type="NCBI Taxonomy" id="663608"/>
    <lineage>
        <taxon>Bacteria</taxon>
        <taxon>Bacillati</taxon>
        <taxon>Actinomycetota</taxon>
        <taxon>Actinomycetes</taxon>
        <taxon>Pseudonocardiales</taxon>
        <taxon>Pseudonocardiaceae</taxon>
        <taxon>Actinomycetospora</taxon>
    </lineage>
</organism>